<reference evidence="1" key="1">
    <citation type="submission" date="2021-12" db="EMBL/GenBank/DDBJ databases">
        <authorList>
            <person name="Rodrigo-Torres L."/>
            <person name="Arahal R. D."/>
            <person name="Lucena T."/>
        </authorList>
    </citation>
    <scope>NUCLEOTIDE SEQUENCE</scope>
    <source>
        <strain evidence="1">CECT 8419</strain>
    </source>
</reference>
<comment type="caution">
    <text evidence="1">The sequence shown here is derived from an EMBL/GenBank/DDBJ whole genome shotgun (WGS) entry which is preliminary data.</text>
</comment>
<dbReference type="Gene3D" id="1.10.1660.10">
    <property type="match status" value="1"/>
</dbReference>
<protein>
    <submittedName>
        <fullName evidence="1">Chaperone modulatory protein CbpM</fullName>
    </submittedName>
</protein>
<evidence type="ECO:0000313" key="1">
    <source>
        <dbReference type="EMBL" id="CAH1001724.1"/>
    </source>
</evidence>
<organism evidence="1 2">
    <name type="scientific">Neolewinella maritima</name>
    <dbReference type="NCBI Taxonomy" id="1383882"/>
    <lineage>
        <taxon>Bacteria</taxon>
        <taxon>Pseudomonadati</taxon>
        <taxon>Bacteroidota</taxon>
        <taxon>Saprospiria</taxon>
        <taxon>Saprospirales</taxon>
        <taxon>Lewinellaceae</taxon>
        <taxon>Neolewinella</taxon>
    </lineage>
</organism>
<keyword evidence="2" id="KW-1185">Reference proteome</keyword>
<dbReference type="Pfam" id="PF13591">
    <property type="entry name" value="MerR_2"/>
    <property type="match status" value="1"/>
</dbReference>
<proteinExistence type="predicted"/>
<accession>A0ABM9B3G3</accession>
<name>A0ABM9B3G3_9BACT</name>
<dbReference type="EMBL" id="CAKLPZ010000003">
    <property type="protein sequence ID" value="CAH1001724.1"/>
    <property type="molecule type" value="Genomic_DNA"/>
</dbReference>
<sequence length="90" mass="10359">MKPGVAYITVQQFCAFHQCETVIIEELLDHGIFEVQQQNSEILLIPEHQVPRIERALRLRNDLGVNAPGIDIILRLVERIERRSGDIDDL</sequence>
<dbReference type="Proteomes" id="UP000837803">
    <property type="component" value="Unassembled WGS sequence"/>
</dbReference>
<evidence type="ECO:0000313" key="2">
    <source>
        <dbReference type="Proteomes" id="UP000837803"/>
    </source>
</evidence>
<gene>
    <name evidence="1" type="primary">cbpM</name>
    <name evidence="1" type="ORF">LEM8419_02630</name>
</gene>
<dbReference type="RefSeq" id="WP_238751573.1">
    <property type="nucleotide sequence ID" value="NZ_CAKLPZ010000003.1"/>
</dbReference>